<name>A0A1H0LF83_9BACT</name>
<accession>A0A1H0LF83</accession>
<dbReference type="RefSeq" id="WP_176761070.1">
    <property type="nucleotide sequence ID" value="NZ_FNJI01000004.1"/>
</dbReference>
<organism evidence="5 6">
    <name type="scientific">Desulforhopalus singaporensis</name>
    <dbReference type="NCBI Taxonomy" id="91360"/>
    <lineage>
        <taxon>Bacteria</taxon>
        <taxon>Pseudomonadati</taxon>
        <taxon>Thermodesulfobacteriota</taxon>
        <taxon>Desulfobulbia</taxon>
        <taxon>Desulfobulbales</taxon>
        <taxon>Desulfocapsaceae</taxon>
        <taxon>Desulforhopalus</taxon>
    </lineage>
</organism>
<dbReference type="InterPro" id="IPR015856">
    <property type="entry name" value="ABC_transpr_CbiO/EcfA_su"/>
</dbReference>
<keyword evidence="6" id="KW-1185">Reference proteome</keyword>
<sequence length="342" mass="38099">MNLYELNNVTRTHGDRTVLNIDSLSIIPGKIYSLIGPNGAGKTSLLKLLSFLDVPTGGTINFMGRPVVFSDRNLYSFRRDVVLLDQNPIMFSGSVWSNIEFGLKVRKVSSAARKKRIEEVLELVGMERFAHYEAQGLSGGETKRVALARALVLEPKVLLCDEPTANVDNENQEIILEIIKKVNRVDDRSIIFSTHYLSQWQRLADHTLLLQNGALSDLVNENIFKVTVTGRSAGEMICQFSGQTYMSLPSHLLPDGVVRAKIHVDPFRVACLFDAENPGDGNILTGHIVELSQQSGNVRLLVDAGIKLGVYLVMAKYHHLRPGIGDRVRLHIPHEAVTFTYR</sequence>
<dbReference type="EMBL" id="FNJI01000004">
    <property type="protein sequence ID" value="SDO66814.1"/>
    <property type="molecule type" value="Genomic_DNA"/>
</dbReference>
<proteinExistence type="predicted"/>
<dbReference type="PANTHER" id="PTHR42781">
    <property type="entry name" value="SPERMIDINE/PUTRESCINE IMPORT ATP-BINDING PROTEIN POTA"/>
    <property type="match status" value="1"/>
</dbReference>
<dbReference type="InterPro" id="IPR003593">
    <property type="entry name" value="AAA+_ATPase"/>
</dbReference>
<evidence type="ECO:0000259" key="4">
    <source>
        <dbReference type="PROSITE" id="PS50893"/>
    </source>
</evidence>
<feature type="domain" description="ABC transporter" evidence="4">
    <location>
        <begin position="4"/>
        <end position="237"/>
    </location>
</feature>
<dbReference type="AlphaFoldDB" id="A0A1H0LF83"/>
<dbReference type="InterPro" id="IPR050093">
    <property type="entry name" value="ABC_SmlMolc_Importer"/>
</dbReference>
<protein>
    <submittedName>
        <fullName evidence="5">Tungstate transport system ATP-binding protein</fullName>
    </submittedName>
</protein>
<keyword evidence="1" id="KW-0813">Transport</keyword>
<dbReference type="PROSITE" id="PS50893">
    <property type="entry name" value="ABC_TRANSPORTER_2"/>
    <property type="match status" value="1"/>
</dbReference>
<dbReference type="STRING" id="91360.SAMN05660330_00781"/>
<evidence type="ECO:0000256" key="3">
    <source>
        <dbReference type="ARBA" id="ARBA00022840"/>
    </source>
</evidence>
<dbReference type="SMART" id="SM00382">
    <property type="entry name" value="AAA"/>
    <property type="match status" value="1"/>
</dbReference>
<dbReference type="Proteomes" id="UP000199073">
    <property type="component" value="Unassembled WGS sequence"/>
</dbReference>
<evidence type="ECO:0000313" key="5">
    <source>
        <dbReference type="EMBL" id="SDO66814.1"/>
    </source>
</evidence>
<dbReference type="GO" id="GO:0055085">
    <property type="term" value="P:transmembrane transport"/>
    <property type="evidence" value="ECO:0007669"/>
    <property type="project" value="InterPro"/>
</dbReference>
<dbReference type="InterPro" id="IPR008995">
    <property type="entry name" value="Mo/tungstate-bd_C_term_dom"/>
</dbReference>
<reference evidence="5 6" key="1">
    <citation type="submission" date="2016-10" db="EMBL/GenBank/DDBJ databases">
        <authorList>
            <person name="de Groot N.N."/>
        </authorList>
    </citation>
    <scope>NUCLEOTIDE SEQUENCE [LARGE SCALE GENOMIC DNA]</scope>
    <source>
        <strain evidence="5 6">DSM 12130</strain>
    </source>
</reference>
<dbReference type="InterPro" id="IPR027417">
    <property type="entry name" value="P-loop_NTPase"/>
</dbReference>
<keyword evidence="2" id="KW-0547">Nucleotide-binding</keyword>
<dbReference type="SUPFAM" id="SSF52540">
    <property type="entry name" value="P-loop containing nucleoside triphosphate hydrolases"/>
    <property type="match status" value="1"/>
</dbReference>
<dbReference type="Gene3D" id="3.40.50.300">
    <property type="entry name" value="P-loop containing nucleotide triphosphate hydrolases"/>
    <property type="match status" value="1"/>
</dbReference>
<dbReference type="InterPro" id="IPR003439">
    <property type="entry name" value="ABC_transporter-like_ATP-bd"/>
</dbReference>
<dbReference type="GO" id="GO:0016887">
    <property type="term" value="F:ATP hydrolysis activity"/>
    <property type="evidence" value="ECO:0007669"/>
    <property type="project" value="InterPro"/>
</dbReference>
<dbReference type="PANTHER" id="PTHR42781:SF4">
    <property type="entry name" value="SPERMIDINE_PUTRESCINE IMPORT ATP-BINDING PROTEIN POTA"/>
    <property type="match status" value="1"/>
</dbReference>
<dbReference type="Pfam" id="PF00005">
    <property type="entry name" value="ABC_tran"/>
    <property type="match status" value="1"/>
</dbReference>
<keyword evidence="3 5" id="KW-0067">ATP-binding</keyword>
<evidence type="ECO:0000256" key="2">
    <source>
        <dbReference type="ARBA" id="ARBA00022741"/>
    </source>
</evidence>
<evidence type="ECO:0000313" key="6">
    <source>
        <dbReference type="Proteomes" id="UP000199073"/>
    </source>
</evidence>
<evidence type="ECO:0000256" key="1">
    <source>
        <dbReference type="ARBA" id="ARBA00022448"/>
    </source>
</evidence>
<gene>
    <name evidence="5" type="ORF">SAMN05660330_00781</name>
</gene>
<dbReference type="SUPFAM" id="SSF50331">
    <property type="entry name" value="MOP-like"/>
    <property type="match status" value="1"/>
</dbReference>
<dbReference type="GO" id="GO:0005524">
    <property type="term" value="F:ATP binding"/>
    <property type="evidence" value="ECO:0007669"/>
    <property type="project" value="UniProtKB-KW"/>
</dbReference>
<dbReference type="CDD" id="cd03225">
    <property type="entry name" value="ABC_cobalt_CbiO_domain1"/>
    <property type="match status" value="1"/>
</dbReference>
<dbReference type="GO" id="GO:0016020">
    <property type="term" value="C:membrane"/>
    <property type="evidence" value="ECO:0007669"/>
    <property type="project" value="InterPro"/>
</dbReference>